<accession>A0ABU9BJK9</accession>
<dbReference type="EMBL" id="JBBUTG010000002">
    <property type="protein sequence ID" value="MEK8030143.1"/>
    <property type="molecule type" value="Genomic_DNA"/>
</dbReference>
<evidence type="ECO:0000313" key="1">
    <source>
        <dbReference type="EMBL" id="MEK8030143.1"/>
    </source>
</evidence>
<dbReference type="RefSeq" id="WP_341424494.1">
    <property type="nucleotide sequence ID" value="NZ_JBBUTG010000002.1"/>
</dbReference>
<keyword evidence="2" id="KW-1185">Reference proteome</keyword>
<comment type="caution">
    <text evidence="1">The sequence shown here is derived from an EMBL/GenBank/DDBJ whole genome shotgun (WGS) entry which is preliminary data.</text>
</comment>
<proteinExistence type="predicted"/>
<sequence>MGQAASSSAWPATWGEAAGIWMRLVWPTDMTDASASVIANYCIAGGA</sequence>
<organism evidence="1 2">
    <name type="scientific">Ideonella lacteola</name>
    <dbReference type="NCBI Taxonomy" id="2984193"/>
    <lineage>
        <taxon>Bacteria</taxon>
        <taxon>Pseudomonadati</taxon>
        <taxon>Pseudomonadota</taxon>
        <taxon>Betaproteobacteria</taxon>
        <taxon>Burkholderiales</taxon>
        <taxon>Sphaerotilaceae</taxon>
        <taxon>Ideonella</taxon>
    </lineage>
</organism>
<name>A0ABU9BJK9_9BURK</name>
<gene>
    <name evidence="1" type="ORF">AACH06_04850</name>
</gene>
<reference evidence="1 2" key="1">
    <citation type="submission" date="2024-04" db="EMBL/GenBank/DDBJ databases">
        <title>Novel species of the genus Ideonella isolated from streams.</title>
        <authorList>
            <person name="Lu H."/>
        </authorList>
    </citation>
    <scope>NUCLEOTIDE SEQUENCE [LARGE SCALE GENOMIC DNA]</scope>
    <source>
        <strain evidence="1 2">DXS29W</strain>
    </source>
</reference>
<evidence type="ECO:0000313" key="2">
    <source>
        <dbReference type="Proteomes" id="UP001371218"/>
    </source>
</evidence>
<protein>
    <submittedName>
        <fullName evidence="1">Uncharacterized protein</fullName>
    </submittedName>
</protein>
<dbReference type="Proteomes" id="UP001371218">
    <property type="component" value="Unassembled WGS sequence"/>
</dbReference>